<evidence type="ECO:0000313" key="2">
    <source>
        <dbReference type="Proteomes" id="UP001190926"/>
    </source>
</evidence>
<proteinExistence type="predicted"/>
<dbReference type="GO" id="GO:0055105">
    <property type="term" value="F:ubiquitin-protein transferase inhibitor activity"/>
    <property type="evidence" value="ECO:0007669"/>
    <property type="project" value="TreeGrafter"/>
</dbReference>
<keyword evidence="2" id="KW-1185">Reference proteome</keyword>
<reference evidence="1 2" key="1">
    <citation type="journal article" date="2021" name="Nat. Commun.">
        <title>Incipient diploidization of the medicinal plant Perilla within 10,000 years.</title>
        <authorList>
            <person name="Zhang Y."/>
            <person name="Shen Q."/>
            <person name="Leng L."/>
            <person name="Zhang D."/>
            <person name="Chen S."/>
            <person name="Shi Y."/>
            <person name="Ning Z."/>
            <person name="Chen S."/>
        </authorList>
    </citation>
    <scope>NUCLEOTIDE SEQUENCE [LARGE SCALE GENOMIC DNA]</scope>
    <source>
        <strain evidence="2">cv. PC099</strain>
    </source>
</reference>
<sequence length="596" mass="65795">MSPETDTVLATLRQTLASCFKLIVAGDYATSEQSVAELGKFLNSISDALLAEEPQISQELAVELLTLIHQYVATPTLEQEVIDALAFELPKAVARFACVSARCLEVAEGVVNFFVERCGPRDMLSILLEAISSLSDPFMVPDCFIPLLSGLAKVIVLIQRRLYEQVKNAVPVILKVLTTMCLKSDDEDRDYEKLFHRAADIACSIRTVGVKLEGEEIKKLNALLGLYVLQITALVSLGMASDMPKCLLLVLQLSNFLHHCDLSYIGLLTGCEVDMITKLIIGDDSEVRADCFSQVKLGAALSVIWGFRASEAALAAKADLPAVLMELQGNWTRRWEAVGMLKYLFSGANLPWELKQDGIRFLLCIMDGNVSRSDNDCVDSSIHMPTMYTGLQAIEMMIMYSPDSASRKNAFMAFKKVLADIPTPWRFDVLVALIKNSNSSSMIGILIDCVKEEMRLEKVTRNAAVDAILNIEVSQSTSFWNPSVLELVEMVLRPPKGGPPSLPEYSDAVLSALNLYRFILITESTGNSNSSGILSKEKLQKAYKEWLLPLRALVAGAVAESKKDYEVACEVMCGLNPVELVLYRCIELVEEKLKHL</sequence>
<dbReference type="SUPFAM" id="SSF48371">
    <property type="entry name" value="ARM repeat"/>
    <property type="match status" value="1"/>
</dbReference>
<dbReference type="InterPro" id="IPR019516">
    <property type="entry name" value="Glomulin/ALF4"/>
</dbReference>
<comment type="caution">
    <text evidence="1">The sequence shown here is derived from an EMBL/GenBank/DDBJ whole genome shotgun (WGS) entry which is preliminary data.</text>
</comment>
<evidence type="ECO:0008006" key="3">
    <source>
        <dbReference type="Google" id="ProtNLM"/>
    </source>
</evidence>
<dbReference type="AlphaFoldDB" id="A0AAD4JEE0"/>
<dbReference type="PANTHER" id="PTHR15430:SF1">
    <property type="entry name" value="GLOMULIN"/>
    <property type="match status" value="1"/>
</dbReference>
<gene>
    <name evidence="1" type="ORF">C2S53_005541</name>
</gene>
<organism evidence="1 2">
    <name type="scientific">Perilla frutescens var. hirtella</name>
    <name type="common">Perilla citriodora</name>
    <name type="synonym">Perilla setoyensis</name>
    <dbReference type="NCBI Taxonomy" id="608512"/>
    <lineage>
        <taxon>Eukaryota</taxon>
        <taxon>Viridiplantae</taxon>
        <taxon>Streptophyta</taxon>
        <taxon>Embryophyta</taxon>
        <taxon>Tracheophyta</taxon>
        <taxon>Spermatophyta</taxon>
        <taxon>Magnoliopsida</taxon>
        <taxon>eudicotyledons</taxon>
        <taxon>Gunneridae</taxon>
        <taxon>Pentapetalae</taxon>
        <taxon>asterids</taxon>
        <taxon>lamiids</taxon>
        <taxon>Lamiales</taxon>
        <taxon>Lamiaceae</taxon>
        <taxon>Nepetoideae</taxon>
        <taxon>Elsholtzieae</taxon>
        <taxon>Perilla</taxon>
    </lineage>
</organism>
<name>A0AAD4JEE0_PERFH</name>
<dbReference type="InterPro" id="IPR013877">
    <property type="entry name" value="YAP-bd/ALF4/Glomulin"/>
</dbReference>
<protein>
    <recommendedName>
        <fullName evidence="3">Aberrant root formation protein 4</fullName>
    </recommendedName>
</protein>
<dbReference type="EMBL" id="SDAM02000072">
    <property type="protein sequence ID" value="KAH6832192.1"/>
    <property type="molecule type" value="Genomic_DNA"/>
</dbReference>
<accession>A0AAD4JEE0</accession>
<dbReference type="PANTHER" id="PTHR15430">
    <property type="entry name" value="GLOMULIN"/>
    <property type="match status" value="1"/>
</dbReference>
<dbReference type="Proteomes" id="UP001190926">
    <property type="component" value="Unassembled WGS sequence"/>
</dbReference>
<dbReference type="Pfam" id="PF08568">
    <property type="entry name" value="Kinetochor_Ybp2"/>
    <property type="match status" value="2"/>
</dbReference>
<dbReference type="InterPro" id="IPR016024">
    <property type="entry name" value="ARM-type_fold"/>
</dbReference>
<dbReference type="GO" id="GO:0005737">
    <property type="term" value="C:cytoplasm"/>
    <property type="evidence" value="ECO:0007669"/>
    <property type="project" value="TreeGrafter"/>
</dbReference>
<evidence type="ECO:0000313" key="1">
    <source>
        <dbReference type="EMBL" id="KAH6832192.1"/>
    </source>
</evidence>